<dbReference type="GO" id="GO:0006606">
    <property type="term" value="P:protein import into nucleus"/>
    <property type="evidence" value="ECO:0007669"/>
    <property type="project" value="TreeGrafter"/>
</dbReference>
<feature type="region of interest" description="Disordered" evidence="5">
    <location>
        <begin position="869"/>
        <end position="894"/>
    </location>
</feature>
<dbReference type="GO" id="GO:0008139">
    <property type="term" value="F:nuclear localization sequence binding"/>
    <property type="evidence" value="ECO:0007669"/>
    <property type="project" value="TreeGrafter"/>
</dbReference>
<dbReference type="InterPro" id="IPR026054">
    <property type="entry name" value="Nucleoporin"/>
</dbReference>
<organism evidence="7 8">
    <name type="scientific">Kwoniella newhampshirensis</name>
    <dbReference type="NCBI Taxonomy" id="1651941"/>
    <lineage>
        <taxon>Eukaryota</taxon>
        <taxon>Fungi</taxon>
        <taxon>Dikarya</taxon>
        <taxon>Basidiomycota</taxon>
        <taxon>Agaricomycotina</taxon>
        <taxon>Tremellomycetes</taxon>
        <taxon>Tremellales</taxon>
        <taxon>Cryptococcaceae</taxon>
        <taxon>Kwoniella</taxon>
    </lineage>
</organism>
<keyword evidence="4" id="KW-0175">Coiled coil</keyword>
<dbReference type="InterPro" id="IPR015943">
    <property type="entry name" value="WD40/YVTN_repeat-like_dom_sf"/>
</dbReference>
<dbReference type="Gene3D" id="2.130.10.10">
    <property type="entry name" value="YVTN repeat-like/Quinoprotein amine dehydrogenase"/>
    <property type="match status" value="1"/>
</dbReference>
<dbReference type="GO" id="GO:0017056">
    <property type="term" value="F:structural constituent of nuclear pore"/>
    <property type="evidence" value="ECO:0007669"/>
    <property type="project" value="TreeGrafter"/>
</dbReference>
<evidence type="ECO:0000256" key="1">
    <source>
        <dbReference type="ARBA" id="ARBA00004123"/>
    </source>
</evidence>
<dbReference type="InterPro" id="IPR039462">
    <property type="entry name" value="Nup159/Nup146_N"/>
</dbReference>
<feature type="compositionally biased region" description="Polar residues" evidence="5">
    <location>
        <begin position="766"/>
        <end position="776"/>
    </location>
</feature>
<feature type="region of interest" description="Disordered" evidence="5">
    <location>
        <begin position="766"/>
        <end position="791"/>
    </location>
</feature>
<feature type="compositionally biased region" description="Low complexity" evidence="5">
    <location>
        <begin position="1040"/>
        <end position="1053"/>
    </location>
</feature>
<feature type="domain" description="Nucleoporin Nup159/Nup146 N-terminal" evidence="6">
    <location>
        <begin position="63"/>
        <end position="426"/>
    </location>
</feature>
<evidence type="ECO:0000313" key="8">
    <source>
        <dbReference type="Proteomes" id="UP001388673"/>
    </source>
</evidence>
<dbReference type="PANTHER" id="PTHR23193">
    <property type="entry name" value="NUCLEAR PORE COMPLEX PROTEIN NUP"/>
    <property type="match status" value="1"/>
</dbReference>
<dbReference type="Proteomes" id="UP001388673">
    <property type="component" value="Unassembled WGS sequence"/>
</dbReference>
<feature type="compositionally biased region" description="Low complexity" evidence="5">
    <location>
        <begin position="843"/>
        <end position="856"/>
    </location>
</feature>
<feature type="compositionally biased region" description="Acidic residues" evidence="5">
    <location>
        <begin position="1182"/>
        <end position="1247"/>
    </location>
</feature>
<evidence type="ECO:0000259" key="6">
    <source>
        <dbReference type="Pfam" id="PF16755"/>
    </source>
</evidence>
<feature type="coiled-coil region" evidence="4">
    <location>
        <begin position="1642"/>
        <end position="1676"/>
    </location>
</feature>
<dbReference type="GO" id="GO:0006405">
    <property type="term" value="P:RNA export from nucleus"/>
    <property type="evidence" value="ECO:0007669"/>
    <property type="project" value="TreeGrafter"/>
</dbReference>
<feature type="region of interest" description="Disordered" evidence="5">
    <location>
        <begin position="533"/>
        <end position="557"/>
    </location>
</feature>
<name>A0AAW0YVD9_9TREE</name>
<gene>
    <name evidence="7" type="ORF">IAR55_005684</name>
</gene>
<dbReference type="SUPFAM" id="SSF117289">
    <property type="entry name" value="Nucleoporin domain"/>
    <property type="match status" value="1"/>
</dbReference>
<dbReference type="EMBL" id="JBCAWK010000011">
    <property type="protein sequence ID" value="KAK8846598.1"/>
    <property type="molecule type" value="Genomic_DNA"/>
</dbReference>
<feature type="compositionally biased region" description="Polar residues" evidence="5">
    <location>
        <begin position="1375"/>
        <end position="1395"/>
    </location>
</feature>
<feature type="compositionally biased region" description="Low complexity" evidence="5">
    <location>
        <begin position="1016"/>
        <end position="1027"/>
    </location>
</feature>
<keyword evidence="8" id="KW-1185">Reference proteome</keyword>
<keyword evidence="3" id="KW-0539">Nucleus</keyword>
<feature type="region of interest" description="Disordered" evidence="5">
    <location>
        <begin position="1016"/>
        <end position="1406"/>
    </location>
</feature>
<feature type="compositionally biased region" description="Polar residues" evidence="5">
    <location>
        <begin position="1071"/>
        <end position="1095"/>
    </location>
</feature>
<feature type="compositionally biased region" description="Polar residues" evidence="5">
    <location>
        <begin position="1914"/>
        <end position="1926"/>
    </location>
</feature>
<feature type="region of interest" description="Disordered" evidence="5">
    <location>
        <begin position="1"/>
        <end position="27"/>
    </location>
</feature>
<feature type="compositionally biased region" description="Polar residues" evidence="5">
    <location>
        <begin position="874"/>
        <end position="894"/>
    </location>
</feature>
<evidence type="ECO:0000256" key="2">
    <source>
        <dbReference type="ARBA" id="ARBA00022448"/>
    </source>
</evidence>
<dbReference type="KEGG" id="kne:92182942"/>
<feature type="compositionally biased region" description="Polar residues" evidence="5">
    <location>
        <begin position="1104"/>
        <end position="1123"/>
    </location>
</feature>
<feature type="region of interest" description="Disordered" evidence="5">
    <location>
        <begin position="805"/>
        <end position="856"/>
    </location>
</feature>
<dbReference type="RefSeq" id="XP_066800548.1">
    <property type="nucleotide sequence ID" value="XM_066948775.1"/>
</dbReference>
<evidence type="ECO:0000313" key="7">
    <source>
        <dbReference type="EMBL" id="KAK8846598.1"/>
    </source>
</evidence>
<evidence type="ECO:0000256" key="3">
    <source>
        <dbReference type="ARBA" id="ARBA00023242"/>
    </source>
</evidence>
<dbReference type="GO" id="GO:0005643">
    <property type="term" value="C:nuclear pore"/>
    <property type="evidence" value="ECO:0007669"/>
    <property type="project" value="TreeGrafter"/>
</dbReference>
<feature type="region of interest" description="Disordered" evidence="5">
    <location>
        <begin position="1741"/>
        <end position="1761"/>
    </location>
</feature>
<keyword evidence="2" id="KW-0813">Transport</keyword>
<protein>
    <recommendedName>
        <fullName evidence="6">Nucleoporin Nup159/Nup146 N-terminal domain-containing protein</fullName>
    </recommendedName>
</protein>
<sequence>MFGNNPFGSLAVDQSDSSAGAGPSTKVIEGEETDVEWLKLVKTNHDVDVRVSEKVELEGLPNECNLLAVSNRWGLLIVGSNNDIRIHRLADFHNLLEEAAKDASPVSTPIQTIPLPSRPVWIRLAMNEERLVVATGNGAGVCIFKLRDIVGGNTSPYHTFSSSIPSHLLDVLPNPAPSSSDHLARYVTLLASEGLVITDIEGGKLSEPLSGPFTCASWSAKGKQIAVGTPAGTIVQYTPEGVAKSEIPSPPELGSYYPTFIQWLENDLFFVSYAQTGSQPDDPIETYIIHRQKTAFTYSKFYDPLNTMGLPDRSGTYRHFAELRSWGEKTKHLAFVLSGMASEIGILHGNATPDKEAPKWEVLIPEETARGILPAAKPGVRDDTSALGLALDLTSTKVIRQGIVGGVEQPDLPPAPRLLAYSQEGVIISFDVHYPEAGSYPGMMTPLDLAGAATQPAEEAMEVGTGANTPVITSTPAPSAFSSAPNAIGSTAFGSTAFGKTTPAKPTSAFGSPGFGQTSAPVFGSTSKPSGFGASAFGQHTTPAATTPSSRSAAFSGFGQSSAPAGFGQSAFGQSAKPAAFGSSSSPASAFGQTAPAATPSAFGSAAISGSSFGQSAFGQSTKPASSSPAPFGQASKAAAATQSAFGAQSSPSAFGSTATSAFGSSSTPNTSLGFGAFSANKSTPGSTAFGFGTSAFGQPAKDDVFKATGSTSAFGSSGSAFGSSSAFGTGSAFGASAFPQKASPAALTDAPKPVFAGFGSQTALQVKPASQTRSAASIPPPMSPEDDFGLAGFASALVTSTKPAAVPGLEQSPPSSPVTGTSTRPAGLTDDTPPNSPPLPPAVATKPAVPTKPAASSFIKPATAFGDAVTRGNFGQTSSTKSNTTAFGSGSTPAALSVNPTIATSSPSAFGSTAFGKPSAIGGAGSASGFGTSTFGQPTKPVGFGISSAPAAAGKPLGAIAGGFSAFGAKTEGEKKPAGFGAFATASVGKSVFGDNRADTDNLPSKTTNIFAASAHTSPAASSTPAFGFSKPTSDSFASITPPSLPSSSPVSEEALKGYDVPIAFENEPTDTTTPVQTPSKQPQAAKSTTSIQAFSKPASSYIEANTSAKAAGSTPQQTTSPPEEHNRNDQAGESVVEEAGSEGNGRPDAKAEVDNNYVTDGEEYRRETAEDYREDKYSDGGEEEEVFDDEEGDGEKEEEEEHDEEEEYDEEEEEEYEAEEEEEYGEEEEYDEEQVEDDNHVEDETDGRRRRSTSFPPDMSPITEETREDEPEDEDEEEEHREDHSDVATSPAAKVFEKSKIRSPPVWFTKPPKVDEVELDPPSPTPASSGSSLFSRLGPQPAASESIMFGDTPVADQAGPKLPSSFSFKHAARTSSPLSGPPQTVDESTTADQSPAMPATQGGAFDFFGTAKTATPFNTSVESPKNLVAPSAGAFGAFETKAASPPNSAPSSAFTGGSYITSPEASTSIPAAARTVPPIISESQKPSVGLGLGRPGVTPAVASPAKLDNQSTTSFSFAGIGGPKQVISSPLTQGYEVVSTKMPIIEPPKKEEARPATSPSTFTVPSRFAVPIQPQRPSNGEKTMAAVMERIINSLQDDIKRIKDVLAANAQYHKAFSASDMPHVNASNLATHNALPFSSIGDLTSIVEGLSNELAELRAKDSGAELKLAELQSKMLKTDVKVGQADKFLKARRDPSFARVMQIKDLSPEQAAIQVQIRKAVQVAESRLEELDESVAGLKRRAERREQGREGSSQPALERVQRSVRNIDAAIRDRQQTIDELARRIGSIRLSNSPSRASRAGSPAVSTIASHHQTLTTWRTIDFEPSKDVKVEVEAALDGISKLKRPLGGLKVATFTKLTTCSPRSGLLAHASISKGPLMIDALPSPGQLPPDIVSKPIPTPASRQDKAPPSTAAQVETYQAQTQPEPPSFGAIKFSLEAGDISSLAGSRSGSRGSAGAISSHRTHSAAAKFVPQAGTIKGAAGGEGGLFSLPSTNKDASGSGGTNGSKQAPSGFFSFSGFGKN</sequence>
<feature type="compositionally biased region" description="Low complexity" evidence="5">
    <location>
        <begin position="2014"/>
        <end position="2025"/>
    </location>
</feature>
<feature type="compositionally biased region" description="Acidic residues" evidence="5">
    <location>
        <begin position="1268"/>
        <end position="1282"/>
    </location>
</feature>
<feature type="compositionally biased region" description="Low complexity" evidence="5">
    <location>
        <begin position="1328"/>
        <end position="1337"/>
    </location>
</feature>
<feature type="compositionally biased region" description="Basic and acidic residues" evidence="5">
    <location>
        <begin position="1164"/>
        <end position="1181"/>
    </location>
</feature>
<feature type="region of interest" description="Disordered" evidence="5">
    <location>
        <begin position="1887"/>
        <end position="1934"/>
    </location>
</feature>
<dbReference type="Pfam" id="PF16755">
    <property type="entry name" value="Beta-prop_NUP159_NUP214"/>
    <property type="match status" value="1"/>
</dbReference>
<reference evidence="7 8" key="1">
    <citation type="journal article" date="2024" name="bioRxiv">
        <title>Comparative genomics of Cryptococcus and Kwoniella reveals pathogenesis evolution and contrasting karyotype dynamics via intercentromeric recombination or chromosome fusion.</title>
        <authorList>
            <person name="Coelho M.A."/>
            <person name="David-Palma M."/>
            <person name="Shea T."/>
            <person name="Bowers K."/>
            <person name="McGinley-Smith S."/>
            <person name="Mohammad A.W."/>
            <person name="Gnirke A."/>
            <person name="Yurkov A.M."/>
            <person name="Nowrousian M."/>
            <person name="Sun S."/>
            <person name="Cuomo C.A."/>
            <person name="Heitman J."/>
        </authorList>
    </citation>
    <scope>NUCLEOTIDE SEQUENCE [LARGE SCALE GENOMIC DNA]</scope>
    <source>
        <strain evidence="7 8">CBS 13917</strain>
    </source>
</reference>
<comment type="subcellular location">
    <subcellularLocation>
        <location evidence="1">Nucleus</location>
    </subcellularLocation>
</comment>
<feature type="region of interest" description="Disordered" evidence="5">
    <location>
        <begin position="1991"/>
        <end position="2025"/>
    </location>
</feature>
<dbReference type="GeneID" id="92182942"/>
<feature type="compositionally biased region" description="Low complexity" evidence="5">
    <location>
        <begin position="541"/>
        <end position="557"/>
    </location>
</feature>
<proteinExistence type="predicted"/>
<evidence type="ECO:0000256" key="4">
    <source>
        <dbReference type="SAM" id="Coils"/>
    </source>
</evidence>
<evidence type="ECO:0000256" key="5">
    <source>
        <dbReference type="SAM" id="MobiDB-lite"/>
    </source>
</evidence>
<dbReference type="PANTHER" id="PTHR23193:SF23">
    <property type="entry name" value="NUCLEAR PORE COMPLEX PROTEIN NUP153"/>
    <property type="match status" value="1"/>
</dbReference>
<comment type="caution">
    <text evidence="7">The sequence shown here is derived from an EMBL/GenBank/DDBJ whole genome shotgun (WGS) entry which is preliminary data.</text>
</comment>
<accession>A0AAW0YVD9</accession>